<dbReference type="PANTHER" id="PTHR38658">
    <property type="entry name" value="OXPP CYCLE PROTEIN OPCA-RELATED"/>
    <property type="match status" value="1"/>
</dbReference>
<evidence type="ECO:0000313" key="4">
    <source>
        <dbReference type="EMBL" id="MER7178222.1"/>
    </source>
</evidence>
<dbReference type="Pfam" id="PF20171">
    <property type="entry name" value="OpcA_G6PD_C"/>
    <property type="match status" value="1"/>
</dbReference>
<dbReference type="InterPro" id="IPR046802">
    <property type="entry name" value="OpcA_G6PD_C"/>
</dbReference>
<sequence>MKIDLTDTTAGKVNKALVQGRRAIGTPAVGMVLTLVIVTDEENAYDALKAAGDASHEHPSRTLVVIKRVSRSPRDRTASRLDAEVRVGADAGSGETVILRLYGEVADHADSVVLPLLLPDAPVVVWWPVNAPLDPAKDPLGALAQRRVTDTYSSEQPVRELSARADAYTPGDTDLSWTRITPWRSMLAAALDQVVCEVKAVEVEGEEFNPSCELLAMWLADRLDVPVKRSLSAGPGLTAVRLDTSEGAIALDRADGSLATLSIDGQPDRAVALKRRDTAELIAEELRRLDPDDTYASALRFGVERLNASAAAAPATAEPVAVAVPAAAAAQAVPAAQGSESPAKGEPAVEAAAAEAPAPEAAAKEPLKKRAKAT</sequence>
<protein>
    <submittedName>
        <fullName evidence="4">Glucose-6-phosphate dehydrogenase assembly protein OpcA</fullName>
    </submittedName>
</protein>
<evidence type="ECO:0000259" key="3">
    <source>
        <dbReference type="Pfam" id="PF20171"/>
    </source>
</evidence>
<dbReference type="NCBIfam" id="TIGR00534">
    <property type="entry name" value="OpcA"/>
    <property type="match status" value="1"/>
</dbReference>
<feature type="compositionally biased region" description="Low complexity" evidence="1">
    <location>
        <begin position="331"/>
        <end position="361"/>
    </location>
</feature>
<feature type="region of interest" description="Disordered" evidence="1">
    <location>
        <begin position="331"/>
        <end position="374"/>
    </location>
</feature>
<keyword evidence="5" id="KW-1185">Reference proteome</keyword>
<dbReference type="RefSeq" id="WP_350776370.1">
    <property type="nucleotide sequence ID" value="NZ_JBEPEK010000007.1"/>
</dbReference>
<feature type="domain" description="Glucose-6-phosphate dehydrogenase assembly protein OpcA C-terminal" evidence="3">
    <location>
        <begin position="170"/>
        <end position="299"/>
    </location>
</feature>
<dbReference type="InterPro" id="IPR046801">
    <property type="entry name" value="OpcA_G6PD_N"/>
</dbReference>
<reference evidence="4 5" key="1">
    <citation type="submission" date="2024-06" db="EMBL/GenBank/DDBJ databases">
        <title>The Natural Products Discovery Center: Release of the First 8490 Sequenced Strains for Exploring Actinobacteria Biosynthetic Diversity.</title>
        <authorList>
            <person name="Kalkreuter E."/>
            <person name="Kautsar S.A."/>
            <person name="Yang D."/>
            <person name="Bader C.D."/>
            <person name="Teijaro C.N."/>
            <person name="Fluegel L."/>
            <person name="Davis C.M."/>
            <person name="Simpson J.R."/>
            <person name="Lauterbach L."/>
            <person name="Steele A.D."/>
            <person name="Gui C."/>
            <person name="Meng S."/>
            <person name="Li G."/>
            <person name="Viehrig K."/>
            <person name="Ye F."/>
            <person name="Su P."/>
            <person name="Kiefer A.F."/>
            <person name="Nichols A."/>
            <person name="Cepeda A.J."/>
            <person name="Yan W."/>
            <person name="Fan B."/>
            <person name="Jiang Y."/>
            <person name="Adhikari A."/>
            <person name="Zheng C.-J."/>
            <person name="Schuster L."/>
            <person name="Cowan T.M."/>
            <person name="Smanski M.J."/>
            <person name="Chevrette M.G."/>
            <person name="De Carvalho L.P.S."/>
            <person name="Shen B."/>
        </authorList>
    </citation>
    <scope>NUCLEOTIDE SEQUENCE [LARGE SCALE GENOMIC DNA]</scope>
    <source>
        <strain evidence="4 5">NPDC000234</strain>
    </source>
</reference>
<evidence type="ECO:0000256" key="1">
    <source>
        <dbReference type="SAM" id="MobiDB-lite"/>
    </source>
</evidence>
<dbReference type="PANTHER" id="PTHR38658:SF1">
    <property type="entry name" value="OXPP CYCLE PROTEIN OPCA-RELATED"/>
    <property type="match status" value="1"/>
</dbReference>
<evidence type="ECO:0000259" key="2">
    <source>
        <dbReference type="Pfam" id="PF10128"/>
    </source>
</evidence>
<organism evidence="4 5">
    <name type="scientific">Streptomyces hyaluromycini</name>
    <dbReference type="NCBI Taxonomy" id="1377993"/>
    <lineage>
        <taxon>Bacteria</taxon>
        <taxon>Bacillati</taxon>
        <taxon>Actinomycetota</taxon>
        <taxon>Actinomycetes</taxon>
        <taxon>Kitasatosporales</taxon>
        <taxon>Streptomycetaceae</taxon>
        <taxon>Streptomyces</taxon>
    </lineage>
</organism>
<evidence type="ECO:0000313" key="5">
    <source>
        <dbReference type="Proteomes" id="UP001474181"/>
    </source>
</evidence>
<name>A0ABV1WN02_9ACTN</name>
<dbReference type="Proteomes" id="UP001474181">
    <property type="component" value="Unassembled WGS sequence"/>
</dbReference>
<dbReference type="Pfam" id="PF10128">
    <property type="entry name" value="OpcA_G6PD_assem"/>
    <property type="match status" value="1"/>
</dbReference>
<comment type="caution">
    <text evidence="4">The sequence shown here is derived from an EMBL/GenBank/DDBJ whole genome shotgun (WGS) entry which is preliminary data.</text>
</comment>
<accession>A0ABV1WN02</accession>
<gene>
    <name evidence="4" type="primary">opcA</name>
    <name evidence="4" type="ORF">ABT404_01795</name>
</gene>
<dbReference type="EMBL" id="JBEPEK010000007">
    <property type="protein sequence ID" value="MER7178222.1"/>
    <property type="molecule type" value="Genomic_DNA"/>
</dbReference>
<feature type="domain" description="Glucose-6-phosphate dehydrogenase assembly protein OpcA N-terminal" evidence="2">
    <location>
        <begin position="52"/>
        <end position="165"/>
    </location>
</feature>
<dbReference type="InterPro" id="IPR004555">
    <property type="entry name" value="G6PDH_assembly_OpcA"/>
</dbReference>
<proteinExistence type="predicted"/>